<evidence type="ECO:0000313" key="2">
    <source>
        <dbReference type="Proteomes" id="UP000231530"/>
    </source>
</evidence>
<organism evidence="1 2">
    <name type="scientific">Candidatus Magasanikbacteria bacterium CG10_big_fil_rev_8_21_14_0_10_42_10</name>
    <dbReference type="NCBI Taxonomy" id="1974649"/>
    <lineage>
        <taxon>Bacteria</taxon>
        <taxon>Candidatus Magasanikiibacteriota</taxon>
    </lineage>
</organism>
<comment type="caution">
    <text evidence="1">The sequence shown here is derived from an EMBL/GenBank/DDBJ whole genome shotgun (WGS) entry which is preliminary data.</text>
</comment>
<dbReference type="Proteomes" id="UP000231530">
    <property type="component" value="Unassembled WGS sequence"/>
</dbReference>
<evidence type="ECO:0000313" key="1">
    <source>
        <dbReference type="EMBL" id="PIR76369.1"/>
    </source>
</evidence>
<proteinExistence type="predicted"/>
<name>A0A2H0TW31_9BACT</name>
<dbReference type="EMBL" id="PFBY01000030">
    <property type="protein sequence ID" value="PIR76369.1"/>
    <property type="molecule type" value="Genomic_DNA"/>
</dbReference>
<reference evidence="2" key="1">
    <citation type="submission" date="2017-09" db="EMBL/GenBank/DDBJ databases">
        <title>Depth-based differentiation of microbial function through sediment-hosted aquifers and enrichment of novel symbionts in the deep terrestrial subsurface.</title>
        <authorList>
            <person name="Probst A.J."/>
            <person name="Ladd B."/>
            <person name="Jarett J.K."/>
            <person name="Geller-Mcgrath D.E."/>
            <person name="Sieber C.M.K."/>
            <person name="Emerson J.B."/>
            <person name="Anantharaman K."/>
            <person name="Thomas B.C."/>
            <person name="Malmstrom R."/>
            <person name="Stieglmeier M."/>
            <person name="Klingl A."/>
            <person name="Woyke T."/>
            <person name="Ryan C.M."/>
            <person name="Banfield J.F."/>
        </authorList>
    </citation>
    <scope>NUCLEOTIDE SEQUENCE [LARGE SCALE GENOMIC DNA]</scope>
</reference>
<protein>
    <submittedName>
        <fullName evidence="1">Uncharacterized protein</fullName>
    </submittedName>
</protein>
<sequence length="155" mass="18275">MGYIRKYTQKDVEFNTLKDYLRNEGIQFFESLIDYNTTEPTDIRYNNINYQITIGDQEAIEERRKNNSKKGGYVGMRKGGLFYLEGQLLFEALRKKVLSSDSNTTLLIKVVNMGIYEYEELEELFNQYSSAHPELRGAWKEIYVVLPEKNIQIFK</sequence>
<accession>A0A2H0TW31</accession>
<gene>
    <name evidence="1" type="ORF">COU32_02405</name>
</gene>
<dbReference type="AlphaFoldDB" id="A0A2H0TW31"/>